<dbReference type="PANTHER" id="PTHR33991">
    <property type="entry name" value="DNA REPAIR PROTEIN RECO"/>
    <property type="match status" value="1"/>
</dbReference>
<keyword evidence="12" id="KW-1185">Reference proteome</keyword>
<evidence type="ECO:0000256" key="2">
    <source>
        <dbReference type="ARBA" id="ARBA00021310"/>
    </source>
</evidence>
<dbReference type="GO" id="GO:0006310">
    <property type="term" value="P:DNA recombination"/>
    <property type="evidence" value="ECO:0007669"/>
    <property type="project" value="UniProtKB-UniRule"/>
</dbReference>
<evidence type="ECO:0000256" key="8">
    <source>
        <dbReference type="SAM" id="MobiDB-lite"/>
    </source>
</evidence>
<gene>
    <name evidence="7 10" type="primary">recO</name>
    <name evidence="10" type="ORF">KM312_10120</name>
    <name evidence="11" type="ORF">SA87_11090</name>
</gene>
<evidence type="ECO:0000256" key="4">
    <source>
        <dbReference type="ARBA" id="ARBA00023172"/>
    </source>
</evidence>
<evidence type="ECO:0000256" key="7">
    <source>
        <dbReference type="HAMAP-Rule" id="MF_00201"/>
    </source>
</evidence>
<dbReference type="Pfam" id="PF02565">
    <property type="entry name" value="RecO_C"/>
    <property type="match status" value="1"/>
</dbReference>
<feature type="compositionally biased region" description="Low complexity" evidence="8">
    <location>
        <begin position="273"/>
        <end position="284"/>
    </location>
</feature>
<keyword evidence="3 7" id="KW-0227">DNA damage</keyword>
<name>A0A132MG61_HYDSH</name>
<dbReference type="NCBIfam" id="TIGR00613">
    <property type="entry name" value="reco"/>
    <property type="match status" value="1"/>
</dbReference>
<dbReference type="Proteomes" id="UP000748108">
    <property type="component" value="Unassembled WGS sequence"/>
</dbReference>
<dbReference type="STRING" id="1484.SA87_11090"/>
<dbReference type="EMBL" id="JAHHQF010000071">
    <property type="protein sequence ID" value="MBT9282981.1"/>
    <property type="molecule type" value="Genomic_DNA"/>
</dbReference>
<dbReference type="Gene3D" id="1.20.1440.120">
    <property type="entry name" value="Recombination protein O, C-terminal domain"/>
    <property type="match status" value="1"/>
</dbReference>
<organism evidence="11 12">
    <name type="scientific">Hydrogenibacillus schlegelii</name>
    <name type="common">Bacillus schlegelii</name>
    <dbReference type="NCBI Taxonomy" id="1484"/>
    <lineage>
        <taxon>Bacteria</taxon>
        <taxon>Bacillati</taxon>
        <taxon>Bacillota</taxon>
        <taxon>Bacilli</taxon>
        <taxon>Bacillales</taxon>
        <taxon>Bacillales Family X. Incertae Sedis</taxon>
        <taxon>Hydrogenibacillus</taxon>
    </lineage>
</organism>
<dbReference type="Pfam" id="PF11967">
    <property type="entry name" value="RecO_N"/>
    <property type="match status" value="1"/>
</dbReference>
<dbReference type="InterPro" id="IPR022572">
    <property type="entry name" value="DNA_rep/recomb_RecO_N"/>
</dbReference>
<reference evidence="11 12" key="1">
    <citation type="submission" date="2015-09" db="EMBL/GenBank/DDBJ databases">
        <title>Draft genome sequence of Hydrogenibacillus schlegelii DSM 2000.</title>
        <authorList>
            <person name="Hemp J."/>
        </authorList>
    </citation>
    <scope>NUCLEOTIDE SEQUENCE [LARGE SCALE GENOMIC DNA]</scope>
    <source>
        <strain evidence="11 12">MA 48</strain>
    </source>
</reference>
<dbReference type="Proteomes" id="UP000243024">
    <property type="component" value="Unassembled WGS sequence"/>
</dbReference>
<dbReference type="SUPFAM" id="SSF50249">
    <property type="entry name" value="Nucleic acid-binding proteins"/>
    <property type="match status" value="1"/>
</dbReference>
<dbReference type="HAMAP" id="MF_00201">
    <property type="entry name" value="RecO"/>
    <property type="match status" value="1"/>
</dbReference>
<dbReference type="GO" id="GO:0043590">
    <property type="term" value="C:bacterial nucleoid"/>
    <property type="evidence" value="ECO:0007669"/>
    <property type="project" value="TreeGrafter"/>
</dbReference>
<accession>A0A132MG61</accession>
<evidence type="ECO:0000256" key="3">
    <source>
        <dbReference type="ARBA" id="ARBA00022763"/>
    </source>
</evidence>
<dbReference type="OrthoDB" id="9797083at2"/>
<reference evidence="10" key="2">
    <citation type="journal article" date="2021" name="Microbiology">
        <title>Metagenomic Analysis of the Microbial Community in the Underground Coal Fire Area (Kemerovo Region, Russia) Revealed Predominance of Thermophilic Members of the Phyla Deinococcus-thermus, Aquificae, and Firmicutes.</title>
        <authorList>
            <person name="Kadnikov V."/>
            <person name="Mardanov A.V."/>
            <person name="Beletsky A.V."/>
            <person name="Karnachuk O.V."/>
            <person name="Ravin N.V."/>
        </authorList>
    </citation>
    <scope>NUCLEOTIDE SEQUENCE</scope>
    <source>
        <strain evidence="10">RBS10-49</strain>
    </source>
</reference>
<dbReference type="PANTHER" id="PTHR33991:SF1">
    <property type="entry name" value="DNA REPAIR PROTEIN RECO"/>
    <property type="match status" value="1"/>
</dbReference>
<evidence type="ECO:0000256" key="5">
    <source>
        <dbReference type="ARBA" id="ARBA00023204"/>
    </source>
</evidence>
<protein>
    <recommendedName>
        <fullName evidence="2 7">DNA repair protein RecO</fullName>
    </recommendedName>
    <alternativeName>
        <fullName evidence="6 7">Recombination protein O</fullName>
    </alternativeName>
</protein>
<comment type="function">
    <text evidence="7">Involved in DNA repair and RecF pathway recombination.</text>
</comment>
<dbReference type="InterPro" id="IPR037278">
    <property type="entry name" value="ARFGAP/RecO"/>
</dbReference>
<evidence type="ECO:0000256" key="6">
    <source>
        <dbReference type="ARBA" id="ARBA00033409"/>
    </source>
</evidence>
<evidence type="ECO:0000313" key="11">
    <source>
        <dbReference type="EMBL" id="OAR05435.1"/>
    </source>
</evidence>
<dbReference type="AlphaFoldDB" id="A0A132MG61"/>
<dbReference type="EMBL" id="JXBB01000001">
    <property type="protein sequence ID" value="OAR05435.1"/>
    <property type="molecule type" value="Genomic_DNA"/>
</dbReference>
<comment type="caution">
    <text evidence="11">The sequence shown here is derived from an EMBL/GenBank/DDBJ whole genome shotgun (WGS) entry which is preliminary data.</text>
</comment>
<dbReference type="Gene3D" id="2.40.50.140">
    <property type="entry name" value="Nucleic acid-binding proteins"/>
    <property type="match status" value="1"/>
</dbReference>
<evidence type="ECO:0000256" key="1">
    <source>
        <dbReference type="ARBA" id="ARBA00007452"/>
    </source>
</evidence>
<sequence>MERPTDVRVEGIVLRTMAYREADVIATLYTRERGKIGVIAYGARKLRSRAKSAVQPFQSGTYILRPSGSLYRFVQAETVGAAALWGDVERMAQASVVAEWIVRGEEEGRPDEALYRLVRWALDRLLAGDEAETVVRTFELLYLRKAGFGPEWGRCVRCGRAAALTDFSPAEGGVVCRACRNAVPDARPVPSPLLAFVGRLLAVPPGRLGRVTLRPPQRQALSRLLDAFIERHVALDLLSRRIMAGREDLAAAAAALRERRLKRRGAGLGGEGPTAEAPAEASPADSDFAMGR</sequence>
<keyword evidence="5 7" id="KW-0234">DNA repair</keyword>
<dbReference type="SUPFAM" id="SSF57863">
    <property type="entry name" value="ArfGap/RecO-like zinc finger"/>
    <property type="match status" value="1"/>
</dbReference>
<dbReference type="InterPro" id="IPR042242">
    <property type="entry name" value="RecO_C"/>
</dbReference>
<comment type="similarity">
    <text evidence="1 7">Belongs to the RecO family.</text>
</comment>
<evidence type="ECO:0000313" key="12">
    <source>
        <dbReference type="Proteomes" id="UP000243024"/>
    </source>
</evidence>
<proteinExistence type="inferred from homology"/>
<keyword evidence="4 7" id="KW-0233">DNA recombination</keyword>
<evidence type="ECO:0000313" key="10">
    <source>
        <dbReference type="EMBL" id="MBT9282981.1"/>
    </source>
</evidence>
<evidence type="ECO:0000259" key="9">
    <source>
        <dbReference type="Pfam" id="PF11967"/>
    </source>
</evidence>
<dbReference type="GO" id="GO:0006302">
    <property type="term" value="P:double-strand break repair"/>
    <property type="evidence" value="ECO:0007669"/>
    <property type="project" value="TreeGrafter"/>
</dbReference>
<feature type="region of interest" description="Disordered" evidence="8">
    <location>
        <begin position="264"/>
        <end position="292"/>
    </location>
</feature>
<dbReference type="InterPro" id="IPR003717">
    <property type="entry name" value="RecO"/>
</dbReference>
<dbReference type="RefSeq" id="WP_066197457.1">
    <property type="nucleotide sequence ID" value="NZ_CBCSAS010000020.1"/>
</dbReference>
<feature type="domain" description="DNA replication/recombination mediator RecO N-terminal" evidence="9">
    <location>
        <begin position="7"/>
        <end position="80"/>
    </location>
</feature>
<dbReference type="InterPro" id="IPR012340">
    <property type="entry name" value="NA-bd_OB-fold"/>
</dbReference>